<feature type="compositionally biased region" description="Polar residues" evidence="1">
    <location>
        <begin position="754"/>
        <end position="774"/>
    </location>
</feature>
<reference evidence="2" key="1">
    <citation type="journal article" date="2019" name="Sci. Rep.">
        <title>Draft genome of Tanacetum cinerariifolium, the natural source of mosquito coil.</title>
        <authorList>
            <person name="Yamashiro T."/>
            <person name="Shiraishi A."/>
            <person name="Satake H."/>
            <person name="Nakayama K."/>
        </authorList>
    </citation>
    <scope>NUCLEOTIDE SEQUENCE</scope>
</reference>
<sequence>MVVDPTNSTVPILKPLSKMTKGNKKKYIPNVRVMNYLLQAIPNDIYNSVDACKNAKEMWGRIKWLRHGSEIIIHVRHSRLMDEFDKFATKERESLDSVHERLTTLINIMDRNNVRSIPVAINTKFLNYLQPAWSKYVTMLRHNQTRSAVSYDVLYDMLVQFEPHVLASRAKKAAKNHDPLALIAYSNASLSHSHANSSYSPQPYYVTHPPSVIDYDDKYQGELQGNSEEDKLTTAMIGIANNNAGRNKTKGLNTGNSSDESNQIIQRVPQTESTLGMKDEAGSNLSNEENNFILDTSDREELEELTAAVMLMPRIQPAGKNAETIPSYDATPVSQAYQEREDWYLDDIVDLEENLSSHDRIVYKMGQSIQMILILKKKQNKIYDSSLKTGLGYTNLEHLKKAIAAQPKMYDGELIYSNKLVIHPTNFEETLEDTEESQNKMRHKMVQIDYEKLNALYETFVPQQELSTKQTYFLIPSTSDNGSKSKDISSESPEQQKHELLKVELKKSASDSRDIHTNLIKRIKILENDFQISQAQSIAFEPKLQHQKETMNCDVSWKTKLSTLHDENVLLKHQVESTVKERENIKLEYQRLFNSVKATQAQHQKEINEKFKDVTQKTYAYAKVRAQNQDLLMTISELKIVKTKNVSNAKATSDSHDVFLYSHEKCVARNAVTRKSSVKRALFTSLVPAKSKSLEAASTRKPRKPTRKVTQVPQPSDLIEHVADEAVHKELGDILVRAATIASSLEAEQDKGNINRTQSKPTPNESSSQGTSSHGGLLCQEAIRIPLLKLGLRMYLNNLMIHFSQEGRRIDDIDVDEDITLVNVKADAKMFDADKDLGDEKVFVEQEVVADKEKIDEVTLAQAHAKLKISKPKAKGVVIQELKEPVKPKKKDQIRLDEEVALKLQAEYDEEQRLAREKAEKELKANITLIET</sequence>
<name>A0A6L2LPF2_TANCI</name>
<evidence type="ECO:0000256" key="1">
    <source>
        <dbReference type="SAM" id="MobiDB-lite"/>
    </source>
</evidence>
<protein>
    <submittedName>
        <fullName evidence="2">Uncharacterized protein</fullName>
    </submittedName>
</protein>
<feature type="compositionally biased region" description="Basic and acidic residues" evidence="1">
    <location>
        <begin position="483"/>
        <end position="497"/>
    </location>
</feature>
<organism evidence="2">
    <name type="scientific">Tanacetum cinerariifolium</name>
    <name type="common">Dalmatian daisy</name>
    <name type="synonym">Chrysanthemum cinerariifolium</name>
    <dbReference type="NCBI Taxonomy" id="118510"/>
    <lineage>
        <taxon>Eukaryota</taxon>
        <taxon>Viridiplantae</taxon>
        <taxon>Streptophyta</taxon>
        <taxon>Embryophyta</taxon>
        <taxon>Tracheophyta</taxon>
        <taxon>Spermatophyta</taxon>
        <taxon>Magnoliopsida</taxon>
        <taxon>eudicotyledons</taxon>
        <taxon>Gunneridae</taxon>
        <taxon>Pentapetalae</taxon>
        <taxon>asterids</taxon>
        <taxon>campanulids</taxon>
        <taxon>Asterales</taxon>
        <taxon>Asteraceae</taxon>
        <taxon>Asteroideae</taxon>
        <taxon>Anthemideae</taxon>
        <taxon>Anthemidinae</taxon>
        <taxon>Tanacetum</taxon>
    </lineage>
</organism>
<feature type="region of interest" description="Disordered" evidence="1">
    <location>
        <begin position="747"/>
        <end position="775"/>
    </location>
</feature>
<comment type="caution">
    <text evidence="2">The sequence shown here is derived from an EMBL/GenBank/DDBJ whole genome shotgun (WGS) entry which is preliminary data.</text>
</comment>
<feature type="region of interest" description="Disordered" evidence="1">
    <location>
        <begin position="477"/>
        <end position="497"/>
    </location>
</feature>
<dbReference type="EMBL" id="BKCJ010004891">
    <property type="protein sequence ID" value="GEU63683.1"/>
    <property type="molecule type" value="Genomic_DNA"/>
</dbReference>
<gene>
    <name evidence="2" type="ORF">Tci_035661</name>
</gene>
<feature type="region of interest" description="Disordered" evidence="1">
    <location>
        <begin position="693"/>
        <end position="716"/>
    </location>
</feature>
<accession>A0A6L2LPF2</accession>
<proteinExistence type="predicted"/>
<evidence type="ECO:0000313" key="2">
    <source>
        <dbReference type="EMBL" id="GEU63683.1"/>
    </source>
</evidence>
<dbReference type="AlphaFoldDB" id="A0A6L2LPF2"/>